<dbReference type="EMBL" id="SXFB01000001">
    <property type="protein sequence ID" value="NFV25032.1"/>
    <property type="molecule type" value="Genomic_DNA"/>
</dbReference>
<reference evidence="2 3" key="1">
    <citation type="submission" date="2019-04" db="EMBL/GenBank/DDBJ databases">
        <title>Genome sequencing of Clostridium botulinum Groups I-IV and Clostridium butyricum.</title>
        <authorList>
            <person name="Brunt J."/>
            <person name="Van Vliet A.H.M."/>
            <person name="Stringer S.C."/>
            <person name="Carter A.T."/>
            <person name="Peck M.W."/>
        </authorList>
    </citation>
    <scope>NUCLEOTIDE SEQUENCE [LARGE SCALE GENOMIC DNA]</scope>
    <source>
        <strain evidence="2 3">BL81</strain>
    </source>
</reference>
<protein>
    <recommendedName>
        <fullName evidence="1">RiboL-PSP-HEPN domain-containing protein</fullName>
    </recommendedName>
</protein>
<accession>A0A6B4JK70</accession>
<dbReference type="RefSeq" id="WP_003373378.1">
    <property type="nucleotide sequence ID" value="NZ_JACBBA010000001.1"/>
</dbReference>
<gene>
    <name evidence="2" type="ORF">FDG31_02435</name>
</gene>
<organism evidence="2 3">
    <name type="scientific">Clostridium botulinum</name>
    <dbReference type="NCBI Taxonomy" id="1491"/>
    <lineage>
        <taxon>Bacteria</taxon>
        <taxon>Bacillati</taxon>
        <taxon>Bacillota</taxon>
        <taxon>Clostridia</taxon>
        <taxon>Eubacteriales</taxon>
        <taxon>Clostridiaceae</taxon>
        <taxon>Clostridium</taxon>
    </lineage>
</organism>
<dbReference type="AlphaFoldDB" id="A0A6B4JK70"/>
<dbReference type="Proteomes" id="UP000486903">
    <property type="component" value="Unassembled WGS sequence"/>
</dbReference>
<feature type="domain" description="RiboL-PSP-HEPN" evidence="1">
    <location>
        <begin position="15"/>
        <end position="204"/>
    </location>
</feature>
<dbReference type="Pfam" id="PF18735">
    <property type="entry name" value="HEPN_RiboL-PSP"/>
    <property type="match status" value="1"/>
</dbReference>
<comment type="caution">
    <text evidence="2">The sequence shown here is derived from an EMBL/GenBank/DDBJ whole genome shotgun (WGS) entry which is preliminary data.</text>
</comment>
<evidence type="ECO:0000313" key="3">
    <source>
        <dbReference type="Proteomes" id="UP000486903"/>
    </source>
</evidence>
<evidence type="ECO:0000259" key="1">
    <source>
        <dbReference type="Pfam" id="PF18735"/>
    </source>
</evidence>
<proteinExistence type="predicted"/>
<evidence type="ECO:0000313" key="2">
    <source>
        <dbReference type="EMBL" id="NFV25032.1"/>
    </source>
</evidence>
<dbReference type="InterPro" id="IPR041519">
    <property type="entry name" value="HEPN_RiboL-PSP"/>
</dbReference>
<sequence length="219" mass="25921">MKIKTIEKLEEKLESDLLWRRKELINIRTLIEDRQNNIDKNILIRSGIALLCAHWEGYVRFVSNMYVVFIGDANIKTKHLKENFLALLLRKDIINSGITDKTSVHTKLIDKIESVGESKFYIKYTDDNRIIKTNSNLSYELFDEILRSINIENKYELKKNYIDYNLLKRRHEIVHGEKTEFEIDDFISTFEIIIDILEKFKDQVISSAEKKVYLKESLG</sequence>
<name>A0A6B4JK70_CLOBO</name>